<proteinExistence type="predicted"/>
<dbReference type="Gene3D" id="2.40.50.100">
    <property type="match status" value="1"/>
</dbReference>
<dbReference type="Gene3D" id="1.10.287.470">
    <property type="entry name" value="Helix hairpin bin"/>
    <property type="match status" value="1"/>
</dbReference>
<evidence type="ECO:0000313" key="3">
    <source>
        <dbReference type="Proteomes" id="UP001178148"/>
    </source>
</evidence>
<keyword evidence="1" id="KW-0812">Transmembrane</keyword>
<accession>A0AA90NLL2</accession>
<dbReference type="SUPFAM" id="SSF111369">
    <property type="entry name" value="HlyD-like secretion proteins"/>
    <property type="match status" value="1"/>
</dbReference>
<dbReference type="Gene3D" id="2.40.30.170">
    <property type="match status" value="1"/>
</dbReference>
<organism evidence="2 3">
    <name type="scientific">Candidatus Endonucleibacter bathymodioli</name>
    <dbReference type="NCBI Taxonomy" id="539814"/>
    <lineage>
        <taxon>Bacteria</taxon>
        <taxon>Pseudomonadati</taxon>
        <taxon>Pseudomonadota</taxon>
        <taxon>Gammaproteobacteria</taxon>
        <taxon>Oceanospirillales</taxon>
        <taxon>Endozoicomonadaceae</taxon>
        <taxon>Candidatus Endonucleibacter</taxon>
    </lineage>
</organism>
<dbReference type="EMBL" id="JASXSV010000012">
    <property type="protein sequence ID" value="MDP0589284.1"/>
    <property type="molecule type" value="Genomic_DNA"/>
</dbReference>
<keyword evidence="1" id="KW-0472">Membrane</keyword>
<protein>
    <recommendedName>
        <fullName evidence="4">HlyD family secretion protein</fullName>
    </recommendedName>
</protein>
<dbReference type="GO" id="GO:1990281">
    <property type="term" value="C:efflux pump complex"/>
    <property type="evidence" value="ECO:0007669"/>
    <property type="project" value="TreeGrafter"/>
</dbReference>
<gene>
    <name evidence="2" type="ORF">QS748_08890</name>
</gene>
<evidence type="ECO:0008006" key="4">
    <source>
        <dbReference type="Google" id="ProtNLM"/>
    </source>
</evidence>
<dbReference type="AlphaFoldDB" id="A0AA90NLL2"/>
<keyword evidence="1" id="KW-1133">Transmembrane helix</keyword>
<keyword evidence="3" id="KW-1185">Reference proteome</keyword>
<dbReference type="GO" id="GO:0015562">
    <property type="term" value="F:efflux transmembrane transporter activity"/>
    <property type="evidence" value="ECO:0007669"/>
    <property type="project" value="TreeGrafter"/>
</dbReference>
<comment type="caution">
    <text evidence="2">The sequence shown here is derived from an EMBL/GenBank/DDBJ whole genome shotgun (WGS) entry which is preliminary data.</text>
</comment>
<evidence type="ECO:0000313" key="2">
    <source>
        <dbReference type="EMBL" id="MDP0589284.1"/>
    </source>
</evidence>
<evidence type="ECO:0000256" key="1">
    <source>
        <dbReference type="SAM" id="Phobius"/>
    </source>
</evidence>
<reference evidence="2 3" key="1">
    <citation type="journal article" date="2023" name="bioRxiv">
        <title>An intranuclear bacterial parasite of deep-sea mussels expresses apoptosis inhibitors acquired from its host.</title>
        <authorList>
            <person name="Gonzalez Porras M.A."/>
            <person name="Assie A."/>
            <person name="Tietjen M."/>
            <person name="Violette M."/>
            <person name="Kleiner M."/>
            <person name="Gruber-Vodicka H."/>
            <person name="Dubilier N."/>
            <person name="Leisch N."/>
        </authorList>
    </citation>
    <scope>NUCLEOTIDE SEQUENCE [LARGE SCALE GENOMIC DNA]</scope>
    <source>
        <strain evidence="2">IAP13</strain>
    </source>
</reference>
<feature type="transmembrane region" description="Helical" evidence="1">
    <location>
        <begin position="21"/>
        <end position="40"/>
    </location>
</feature>
<name>A0AA90NLL2_9GAMM</name>
<dbReference type="Proteomes" id="UP001178148">
    <property type="component" value="Unassembled WGS sequence"/>
</dbReference>
<sequence>MNLEYLVKYLIKDMRWLQSRIVLPILVFCGVLILVIIVKLQPDMQHEPLPTLAMSVNYMEVTEHDVEAEIIGYGLIHPDISLQAKAEVAGLITYIHPKLKKGEFFTKDTLLLVIDDKDYQIQIKQDKADVLVNKANLQEMTLTIENNKLDVTLALEKLTVIKTEHKRMLTLSKTGVVSKSSLNTAKQNLLKQEQEVQQLNNKKTTLPSALDVIGAKLDISKAKLEKSERDLERTKIYMPFNGRISTVYTELNQYVTAGGSDAGQLFDAFSLNKMIINAQFPLKQFRRFARDFNLSSVFGDNEFFGMQQLLESLELTAIIKDPSQKFGIWQAKVERFSDNLDSKSRTVGIVVSVSDSYQSVKIGVKPPLLEGMYMKVVLAGKEKRVLVLPRFSLHGQQVYTINKKNQLQRKTLRDLQYHGELVLLEPSRRQVINAYDKIITSDVFPAINGMDVIPVMDESTNSKMKQWLNLPVIDSLNEKESVVEDEL</sequence>
<dbReference type="PANTHER" id="PTHR30469">
    <property type="entry name" value="MULTIDRUG RESISTANCE PROTEIN MDTA"/>
    <property type="match status" value="1"/>
</dbReference>